<keyword evidence="5" id="KW-0663">Pyridoxal phosphate</keyword>
<accession>A0A0J7IYN5</accession>
<dbReference type="PANTHER" id="PTHR43807">
    <property type="entry name" value="FI04487P"/>
    <property type="match status" value="1"/>
</dbReference>
<dbReference type="STRING" id="1304281.ACM44_10050"/>
<dbReference type="Proteomes" id="UP000035900">
    <property type="component" value="Unassembled WGS sequence"/>
</dbReference>
<dbReference type="Gene3D" id="3.40.640.10">
    <property type="entry name" value="Type I PLP-dependent aspartate aminotransferase-like (Major domain)"/>
    <property type="match status" value="1"/>
</dbReference>
<dbReference type="InterPro" id="IPR015421">
    <property type="entry name" value="PyrdxlP-dep_Trfase_major"/>
</dbReference>
<evidence type="ECO:0000256" key="4">
    <source>
        <dbReference type="ARBA" id="ARBA00022679"/>
    </source>
</evidence>
<dbReference type="InterPro" id="IPR015424">
    <property type="entry name" value="PyrdxlP-dep_Trfase"/>
</dbReference>
<keyword evidence="4" id="KW-0808">Transferase</keyword>
<dbReference type="NCBIfam" id="NF006569">
    <property type="entry name" value="PRK09082.1"/>
    <property type="match status" value="1"/>
</dbReference>
<dbReference type="AlphaFoldDB" id="A0A0J7IYN5"/>
<name>A0A0J7IYN5_9FLAO</name>
<dbReference type="InterPro" id="IPR004839">
    <property type="entry name" value="Aminotransferase_I/II_large"/>
</dbReference>
<evidence type="ECO:0000256" key="3">
    <source>
        <dbReference type="ARBA" id="ARBA00022576"/>
    </source>
</evidence>
<organism evidence="7 8">
    <name type="scientific">Chryseobacterium koreense CCUG 49689</name>
    <dbReference type="NCBI Taxonomy" id="1304281"/>
    <lineage>
        <taxon>Bacteria</taxon>
        <taxon>Pseudomonadati</taxon>
        <taxon>Bacteroidota</taxon>
        <taxon>Flavobacteriia</taxon>
        <taxon>Flavobacteriales</taxon>
        <taxon>Weeksellaceae</taxon>
        <taxon>Chryseobacterium group</taxon>
        <taxon>Chryseobacterium</taxon>
    </lineage>
</organism>
<protein>
    <recommendedName>
        <fullName evidence="6">Aminotransferase class I/classII large domain-containing protein</fullName>
    </recommendedName>
</protein>
<dbReference type="PANTHER" id="PTHR43807:SF20">
    <property type="entry name" value="FI04487P"/>
    <property type="match status" value="1"/>
</dbReference>
<proteinExistence type="inferred from homology"/>
<evidence type="ECO:0000313" key="8">
    <source>
        <dbReference type="Proteomes" id="UP000035900"/>
    </source>
</evidence>
<dbReference type="GO" id="GO:0005737">
    <property type="term" value="C:cytoplasm"/>
    <property type="evidence" value="ECO:0007669"/>
    <property type="project" value="TreeGrafter"/>
</dbReference>
<dbReference type="PATRIC" id="fig|1304281.5.peg.2162"/>
<sequence>MIKRKHSGSDLTIFSEMTALAIKNNAVNLSQGFPDFEIDGRLQSFLAEATHQNFNQYAPMPGNPLLIENLIQFNAKRNLPIALAPENITISPGASYGIFTALAAILQFGDEVIVWEPCYDSYVPSIEINGGIPVFLSLTDDFQIDFEALKNAINHRTKAIIVNSPHNPSGKILKKEDYDRLAELLEGSQIILISDEVYDVLTYDHGEFYSAFNHLKLKNQSLCIFSFGKMFHATGWKIGYVLASEELTAAYRRIHQYLGFSVNAPAQQALANFLEVFDVEENRKFLQKKRDFFLETFRDLPFTIRQKAEAGYFQILGFENISDLSDKDFAVWLTEIGKVASIPVSAFYQNANDTKSVRFCFAKKEETLLRAAEKLKDFFK</sequence>
<comment type="cofactor">
    <cofactor evidence="1">
        <name>pyridoxal 5'-phosphate</name>
        <dbReference type="ChEBI" id="CHEBI:597326"/>
    </cofactor>
</comment>
<feature type="domain" description="Aminotransferase class I/classII large" evidence="6">
    <location>
        <begin position="26"/>
        <end position="375"/>
    </location>
</feature>
<evidence type="ECO:0000256" key="5">
    <source>
        <dbReference type="ARBA" id="ARBA00022898"/>
    </source>
</evidence>
<dbReference type="InterPro" id="IPR015422">
    <property type="entry name" value="PyrdxlP-dep_Trfase_small"/>
</dbReference>
<evidence type="ECO:0000256" key="1">
    <source>
        <dbReference type="ARBA" id="ARBA00001933"/>
    </source>
</evidence>
<dbReference type="RefSeq" id="WP_048499896.1">
    <property type="nucleotide sequence ID" value="NZ_LFNG01000012.1"/>
</dbReference>
<keyword evidence="3" id="KW-0032">Aminotransferase</keyword>
<dbReference type="Gene3D" id="3.90.1150.10">
    <property type="entry name" value="Aspartate Aminotransferase, domain 1"/>
    <property type="match status" value="1"/>
</dbReference>
<dbReference type="GO" id="GO:0016212">
    <property type="term" value="F:kynurenine-oxoglutarate transaminase activity"/>
    <property type="evidence" value="ECO:0007669"/>
    <property type="project" value="TreeGrafter"/>
</dbReference>
<dbReference type="FunFam" id="3.40.640.10:FF:000033">
    <property type="entry name" value="Aspartate aminotransferase"/>
    <property type="match status" value="1"/>
</dbReference>
<comment type="caution">
    <text evidence="7">The sequence shown here is derived from an EMBL/GenBank/DDBJ whole genome shotgun (WGS) entry which is preliminary data.</text>
</comment>
<reference evidence="7 8" key="1">
    <citation type="journal article" date="2004" name="Int. J. Syst. Evol. Microbiol.">
        <title>Kaistella koreensis gen. nov., sp. nov., a novel member of the Chryseobacterium-Bergeyella-Riemerella branch.</title>
        <authorList>
            <person name="Kim M.K."/>
            <person name="Im W.T."/>
            <person name="Shin Y.K."/>
            <person name="Lim J.H."/>
            <person name="Kim S.H."/>
            <person name="Lee B.C."/>
            <person name="Park M.Y."/>
            <person name="Lee K.Y."/>
            <person name="Lee S.T."/>
        </authorList>
    </citation>
    <scope>NUCLEOTIDE SEQUENCE [LARGE SCALE GENOMIC DNA]</scope>
    <source>
        <strain evidence="7 8">CCUG 49689</strain>
    </source>
</reference>
<evidence type="ECO:0000313" key="7">
    <source>
        <dbReference type="EMBL" id="KMQ70946.1"/>
    </source>
</evidence>
<dbReference type="Pfam" id="PF00155">
    <property type="entry name" value="Aminotran_1_2"/>
    <property type="match status" value="1"/>
</dbReference>
<keyword evidence="8" id="KW-1185">Reference proteome</keyword>
<evidence type="ECO:0000259" key="6">
    <source>
        <dbReference type="Pfam" id="PF00155"/>
    </source>
</evidence>
<comment type="similarity">
    <text evidence="2">Belongs to the class-I pyridoxal-phosphate-dependent aminotransferase family.</text>
</comment>
<gene>
    <name evidence="7" type="ORF">ACM44_10050</name>
</gene>
<dbReference type="InterPro" id="IPR051326">
    <property type="entry name" value="Kynurenine-oxoglutarate_AT"/>
</dbReference>
<dbReference type="CDD" id="cd00609">
    <property type="entry name" value="AAT_like"/>
    <property type="match status" value="1"/>
</dbReference>
<dbReference type="GO" id="GO:0030170">
    <property type="term" value="F:pyridoxal phosphate binding"/>
    <property type="evidence" value="ECO:0007669"/>
    <property type="project" value="InterPro"/>
</dbReference>
<evidence type="ECO:0000256" key="2">
    <source>
        <dbReference type="ARBA" id="ARBA00007441"/>
    </source>
</evidence>
<dbReference type="EMBL" id="LFNG01000012">
    <property type="protein sequence ID" value="KMQ70946.1"/>
    <property type="molecule type" value="Genomic_DNA"/>
</dbReference>
<dbReference type="OrthoDB" id="9802328at2"/>
<dbReference type="SUPFAM" id="SSF53383">
    <property type="entry name" value="PLP-dependent transferases"/>
    <property type="match status" value="1"/>
</dbReference>